<dbReference type="AlphaFoldDB" id="A0A1K0HLL4"/>
<reference evidence="4" key="1">
    <citation type="submission" date="2016-04" db="EMBL/GenBank/DDBJ databases">
        <authorList>
            <person name="Guldener U."/>
            <person name="Guldener U."/>
        </authorList>
    </citation>
    <scope>NUCLEOTIDE SEQUENCE [LARGE SCALE GENOMIC DNA]</scope>
    <source>
        <strain evidence="4">UB2112</strain>
    </source>
</reference>
<evidence type="ECO:0000313" key="4">
    <source>
        <dbReference type="Proteomes" id="UP000179920"/>
    </source>
</evidence>
<protein>
    <recommendedName>
        <fullName evidence="2">Reverse transcriptase Ty1/copia-type domain-containing protein</fullName>
    </recommendedName>
</protein>
<dbReference type="Pfam" id="PF07727">
    <property type="entry name" value="RVT_2"/>
    <property type="match status" value="1"/>
</dbReference>
<organism evidence="3 4">
    <name type="scientific">Ustilago bromivora</name>
    <dbReference type="NCBI Taxonomy" id="307758"/>
    <lineage>
        <taxon>Eukaryota</taxon>
        <taxon>Fungi</taxon>
        <taxon>Dikarya</taxon>
        <taxon>Basidiomycota</taxon>
        <taxon>Ustilaginomycotina</taxon>
        <taxon>Ustilaginomycetes</taxon>
        <taxon>Ustilaginales</taxon>
        <taxon>Ustilaginaceae</taxon>
        <taxon>Ustilago</taxon>
    </lineage>
</organism>
<name>A0A1K0HLL4_9BASI</name>
<feature type="region of interest" description="Disordered" evidence="1">
    <location>
        <begin position="115"/>
        <end position="145"/>
    </location>
</feature>
<dbReference type="EMBL" id="LT558136">
    <property type="protein sequence ID" value="SAM86048.1"/>
    <property type="molecule type" value="Genomic_DNA"/>
</dbReference>
<dbReference type="SUPFAM" id="SSF56672">
    <property type="entry name" value="DNA/RNA polymerases"/>
    <property type="match status" value="1"/>
</dbReference>
<feature type="compositionally biased region" description="Polar residues" evidence="1">
    <location>
        <begin position="132"/>
        <end position="145"/>
    </location>
</feature>
<sequence>MKRVEKAVNDVKQRMMMMVRRRRESGAMTPEKTKQACVPRSHALGRVKLASVFAYALQIQDTDALHYNTAADVEDLSYEDIDAHDEELQQPLNDVYHPAPEQDMAFKGEISPLEPANATLEHPDDETDKKPGSTSLTMPSNQASDASPLLLGELTSDAQDSAFSKYSSIQNAQYYHNKFAATHEMFPWLHPMTLAELLCIYLRMFPPTAEMHQFQEKLWHNGKLADIGPIPEYNTNVNTLSVTNLKPSVKEALTGPDKNHWCEAIKAEMDGLESMHIWETVDWPKDTNLMDLKLVLQVKTDTNDIPYKFKARFCTHGFSQKEGIDLDKVFTPVVPRDAIWTILTITAKFNWEVNSVDVTQAYLNADLHHNIYLKPPEGAEVPAGKVYKLIKSLYGLKQSSREWHKELDTHLQRLGFFPLLNVPCVYLRGAGASQVIITVYVDDMLIVSPQRDQANQAKKAIIDKWKITNNGPAKEFLKIKIT</sequence>
<evidence type="ECO:0000259" key="2">
    <source>
        <dbReference type="Pfam" id="PF07727"/>
    </source>
</evidence>
<evidence type="ECO:0000313" key="3">
    <source>
        <dbReference type="EMBL" id="SAM86048.1"/>
    </source>
</evidence>
<accession>A0A1K0HLL4</accession>
<evidence type="ECO:0000256" key="1">
    <source>
        <dbReference type="SAM" id="MobiDB-lite"/>
    </source>
</evidence>
<proteinExistence type="predicted"/>
<dbReference type="OrthoDB" id="3344688at2759"/>
<gene>
    <name evidence="3" type="ORF">UBRO_20956</name>
</gene>
<feature type="domain" description="Reverse transcriptase Ty1/copia-type" evidence="2">
    <location>
        <begin position="276"/>
        <end position="481"/>
    </location>
</feature>
<dbReference type="InterPro" id="IPR013103">
    <property type="entry name" value="RVT_2"/>
</dbReference>
<dbReference type="InterPro" id="IPR043502">
    <property type="entry name" value="DNA/RNA_pol_sf"/>
</dbReference>
<dbReference type="Proteomes" id="UP000179920">
    <property type="component" value="Chromosome XX"/>
</dbReference>